<dbReference type="Gene3D" id="1.10.10.10">
    <property type="entry name" value="Winged helix-like DNA-binding domain superfamily/Winged helix DNA-binding domain"/>
    <property type="match status" value="1"/>
</dbReference>
<gene>
    <name evidence="5" type="ORF">BBD42_24010</name>
</gene>
<evidence type="ECO:0000313" key="5">
    <source>
        <dbReference type="EMBL" id="ANY69206.1"/>
    </source>
</evidence>
<dbReference type="SMART" id="SM00895">
    <property type="entry name" value="FCD"/>
    <property type="match status" value="1"/>
</dbReference>
<dbReference type="EMBL" id="CP016808">
    <property type="protein sequence ID" value="ANY69206.1"/>
    <property type="molecule type" value="Genomic_DNA"/>
</dbReference>
<organism evidence="5">
    <name type="scientific">Paenibacillus sp. BIHB 4019</name>
    <dbReference type="NCBI Taxonomy" id="1870819"/>
    <lineage>
        <taxon>Bacteria</taxon>
        <taxon>Bacillati</taxon>
        <taxon>Bacillota</taxon>
        <taxon>Bacilli</taxon>
        <taxon>Bacillales</taxon>
        <taxon>Paenibacillaceae</taxon>
        <taxon>Paenibacillus</taxon>
    </lineage>
</organism>
<dbReference type="PANTHER" id="PTHR43537:SF5">
    <property type="entry name" value="UXU OPERON TRANSCRIPTIONAL REGULATOR"/>
    <property type="match status" value="1"/>
</dbReference>
<dbReference type="InterPro" id="IPR011711">
    <property type="entry name" value="GntR_C"/>
</dbReference>
<dbReference type="InterPro" id="IPR036390">
    <property type="entry name" value="WH_DNA-bd_sf"/>
</dbReference>
<evidence type="ECO:0000256" key="3">
    <source>
        <dbReference type="ARBA" id="ARBA00023163"/>
    </source>
</evidence>
<keyword evidence="2" id="KW-0238">DNA-binding</keyword>
<reference evidence="5" key="1">
    <citation type="submission" date="2016-08" db="EMBL/GenBank/DDBJ databases">
        <title>Complete Genome Seqeunce of Paenibacillus sp. BIHB 4019 from tea rhizoplane.</title>
        <authorList>
            <person name="Thakur R."/>
            <person name="Swarnkar M.K."/>
            <person name="Gulati A."/>
        </authorList>
    </citation>
    <scope>NUCLEOTIDE SEQUENCE [LARGE SCALE GENOMIC DNA]</scope>
    <source>
        <strain evidence="5">BIHB4019</strain>
    </source>
</reference>
<dbReference type="PANTHER" id="PTHR43537">
    <property type="entry name" value="TRANSCRIPTIONAL REGULATOR, GNTR FAMILY"/>
    <property type="match status" value="1"/>
</dbReference>
<sequence length="242" mass="26620">MDISPNRPLKSYEWVMNDIKRKMDDGSLAPGDRLSSVADLAASYGVGQSTIREALSALRAMGRLNIRQGSGTFVTAPPEPASLSAPSFLYEEAWMDRAETLRHILEVRKVLETGCAALAARNRTEADLEALASILQSMHERLGDEAFSEQADIRFHQELAKATHNPVLLEMMESLSAKLHESMKDTRALWFYAERATAERLLDEHQAIYAAIAAQQPADASLLMEAHISKVESVLLGKLASG</sequence>
<dbReference type="PROSITE" id="PS50949">
    <property type="entry name" value="HTH_GNTR"/>
    <property type="match status" value="1"/>
</dbReference>
<dbReference type="Pfam" id="PF00392">
    <property type="entry name" value="GntR"/>
    <property type="match status" value="1"/>
</dbReference>
<keyword evidence="1" id="KW-0805">Transcription regulation</keyword>
<dbReference type="Gene3D" id="1.20.120.530">
    <property type="entry name" value="GntR ligand-binding domain-like"/>
    <property type="match status" value="1"/>
</dbReference>
<keyword evidence="3" id="KW-0804">Transcription</keyword>
<evidence type="ECO:0000256" key="2">
    <source>
        <dbReference type="ARBA" id="ARBA00023125"/>
    </source>
</evidence>
<evidence type="ECO:0000259" key="4">
    <source>
        <dbReference type="PROSITE" id="PS50949"/>
    </source>
</evidence>
<dbReference type="RefSeq" id="WP_099520243.1">
    <property type="nucleotide sequence ID" value="NZ_CP016808.1"/>
</dbReference>
<name>A0A1B2DNC2_9BACL</name>
<dbReference type="AlphaFoldDB" id="A0A1B2DNC2"/>
<dbReference type="InterPro" id="IPR000524">
    <property type="entry name" value="Tscrpt_reg_HTH_GntR"/>
</dbReference>
<protein>
    <submittedName>
        <fullName evidence="5">GntR family transcriptional regulator</fullName>
    </submittedName>
</protein>
<dbReference type="Pfam" id="PF07729">
    <property type="entry name" value="FCD"/>
    <property type="match status" value="1"/>
</dbReference>
<proteinExistence type="predicted"/>
<dbReference type="InterPro" id="IPR036388">
    <property type="entry name" value="WH-like_DNA-bd_sf"/>
</dbReference>
<evidence type="ECO:0000256" key="1">
    <source>
        <dbReference type="ARBA" id="ARBA00023015"/>
    </source>
</evidence>
<dbReference type="GO" id="GO:0003700">
    <property type="term" value="F:DNA-binding transcription factor activity"/>
    <property type="evidence" value="ECO:0007669"/>
    <property type="project" value="InterPro"/>
</dbReference>
<dbReference type="SMART" id="SM00345">
    <property type="entry name" value="HTH_GNTR"/>
    <property type="match status" value="1"/>
</dbReference>
<dbReference type="InterPro" id="IPR008920">
    <property type="entry name" value="TF_FadR/GntR_C"/>
</dbReference>
<accession>A0A1B2DNC2</accession>
<dbReference type="SUPFAM" id="SSF46785">
    <property type="entry name" value="Winged helix' DNA-binding domain"/>
    <property type="match status" value="1"/>
</dbReference>
<dbReference type="CDD" id="cd07377">
    <property type="entry name" value="WHTH_GntR"/>
    <property type="match status" value="1"/>
</dbReference>
<dbReference type="SUPFAM" id="SSF48008">
    <property type="entry name" value="GntR ligand-binding domain-like"/>
    <property type="match status" value="1"/>
</dbReference>
<dbReference type="GO" id="GO:0003677">
    <property type="term" value="F:DNA binding"/>
    <property type="evidence" value="ECO:0007669"/>
    <property type="project" value="UniProtKB-KW"/>
</dbReference>
<feature type="domain" description="HTH gntR-type" evidence="4">
    <location>
        <begin position="9"/>
        <end position="77"/>
    </location>
</feature>